<protein>
    <submittedName>
        <fullName evidence="1">Uncharacterized protein</fullName>
    </submittedName>
</protein>
<organism evidence="1 2">
    <name type="scientific">Rhizophagus clarus</name>
    <dbReference type="NCBI Taxonomy" id="94130"/>
    <lineage>
        <taxon>Eukaryota</taxon>
        <taxon>Fungi</taxon>
        <taxon>Fungi incertae sedis</taxon>
        <taxon>Mucoromycota</taxon>
        <taxon>Glomeromycotina</taxon>
        <taxon>Glomeromycetes</taxon>
        <taxon>Glomerales</taxon>
        <taxon>Glomeraceae</taxon>
        <taxon>Rhizophagus</taxon>
    </lineage>
</organism>
<name>A0A8H3LC15_9GLOM</name>
<dbReference type="AlphaFoldDB" id="A0A8H3LC15"/>
<dbReference type="Proteomes" id="UP000615446">
    <property type="component" value="Unassembled WGS sequence"/>
</dbReference>
<dbReference type="OrthoDB" id="2368109at2759"/>
<accession>A0A8H3LC15</accession>
<evidence type="ECO:0000313" key="1">
    <source>
        <dbReference type="EMBL" id="GES83966.1"/>
    </source>
</evidence>
<proteinExistence type="predicted"/>
<reference evidence="1" key="1">
    <citation type="submission" date="2019-10" db="EMBL/GenBank/DDBJ databases">
        <title>Conservation and host-specific expression of non-tandemly repeated heterogenous ribosome RNA gene in arbuscular mycorrhizal fungi.</title>
        <authorList>
            <person name="Maeda T."/>
            <person name="Kobayashi Y."/>
            <person name="Nakagawa T."/>
            <person name="Ezawa T."/>
            <person name="Yamaguchi K."/>
            <person name="Bino T."/>
            <person name="Nishimoto Y."/>
            <person name="Shigenobu S."/>
            <person name="Kawaguchi M."/>
        </authorList>
    </citation>
    <scope>NUCLEOTIDE SEQUENCE</scope>
    <source>
        <strain evidence="1">HR1</strain>
    </source>
</reference>
<dbReference type="EMBL" id="BLAL01000075">
    <property type="protein sequence ID" value="GES83966.1"/>
    <property type="molecule type" value="Genomic_DNA"/>
</dbReference>
<gene>
    <name evidence="1" type="ORF">RCL2_001110800</name>
</gene>
<evidence type="ECO:0000313" key="2">
    <source>
        <dbReference type="Proteomes" id="UP000615446"/>
    </source>
</evidence>
<comment type="caution">
    <text evidence="1">The sequence shown here is derived from an EMBL/GenBank/DDBJ whole genome shotgun (WGS) entry which is preliminary data.</text>
</comment>
<sequence length="258" mass="30296">MYFFFVSSLFKLKRRTIDKENKLEEKESKKKPVKKITKEKTIQEEINDAYQAWCIASDKDTEFQCTAIQNDEPLQGKLLIEPITKLSNKPPLLWNEDDVMPIVKLLSGRTAIDGTGDNSDAYCSIILSVSELSFSYRRDNRTHHCINKISVVKRLSDVYCPNFPPNHPDFGRNDAWCRQRLQNRLWASGWTLNVECSLTSRNVSPHAALLQVQFLQTHPTLYWMPHSMRRMYVMRAVHAQNLYYRYFTEIYVFKMSKI</sequence>